<evidence type="ECO:0000259" key="3">
    <source>
        <dbReference type="Pfam" id="PF01210"/>
    </source>
</evidence>
<evidence type="ECO:0000313" key="5">
    <source>
        <dbReference type="EMBL" id="KLU88219.1"/>
    </source>
</evidence>
<dbReference type="OMA" id="MNAGWIE"/>
<evidence type="ECO:0000313" key="6">
    <source>
        <dbReference type="EnsemblFungi" id="MAPG_07206T0"/>
    </source>
</evidence>
<dbReference type="GO" id="GO:0141152">
    <property type="term" value="F:glycerol-3-phosphate dehydrogenase (NAD+) activity"/>
    <property type="evidence" value="ECO:0007669"/>
    <property type="project" value="UniProtKB-EC"/>
</dbReference>
<reference evidence="6" key="5">
    <citation type="submission" date="2015-06" db="UniProtKB">
        <authorList>
            <consortium name="EnsemblFungi"/>
        </authorList>
    </citation>
    <scope>IDENTIFICATION</scope>
    <source>
        <strain evidence="6">ATCC 64411</strain>
    </source>
</reference>
<dbReference type="Gene3D" id="1.10.1040.10">
    <property type="entry name" value="N-(1-d-carboxylethyl)-l-norvaline Dehydrogenase, domain 2"/>
    <property type="match status" value="1"/>
</dbReference>
<feature type="domain" description="Opine dehydrogenase" evidence="4">
    <location>
        <begin position="239"/>
        <end position="303"/>
    </location>
</feature>
<protein>
    <submittedName>
        <fullName evidence="5">NAD/NADP octopine/nopaline dehydrogenase</fullName>
    </submittedName>
</protein>
<dbReference type="OrthoDB" id="4394513at2759"/>
<dbReference type="eggNOG" id="ENOG502SNPW">
    <property type="taxonomic scope" value="Eukaryota"/>
</dbReference>
<keyword evidence="1" id="KW-0560">Oxidoreductase</keyword>
<dbReference type="Pfam" id="PF02317">
    <property type="entry name" value="Octopine_DH"/>
    <property type="match status" value="1"/>
</dbReference>
<name>A0A0C4E419_MAGP6</name>
<reference evidence="7" key="2">
    <citation type="submission" date="2010-05" db="EMBL/GenBank/DDBJ databases">
        <title>The genome sequence of Magnaporthe poae strain ATCC 64411.</title>
        <authorList>
            <person name="Ma L.-J."/>
            <person name="Dead R."/>
            <person name="Young S."/>
            <person name="Zeng Q."/>
            <person name="Koehrsen M."/>
            <person name="Alvarado L."/>
            <person name="Berlin A."/>
            <person name="Chapman S.B."/>
            <person name="Chen Z."/>
            <person name="Freedman E."/>
            <person name="Gellesch M."/>
            <person name="Goldberg J."/>
            <person name="Griggs A."/>
            <person name="Gujja S."/>
            <person name="Heilman E.R."/>
            <person name="Heiman D."/>
            <person name="Hepburn T."/>
            <person name="Howarth C."/>
            <person name="Jen D."/>
            <person name="Larson L."/>
            <person name="Mehta T."/>
            <person name="Neiman D."/>
            <person name="Pearson M."/>
            <person name="Roberts A."/>
            <person name="Saif S."/>
            <person name="Shea T."/>
            <person name="Shenoy N."/>
            <person name="Sisk P."/>
            <person name="Stolte C."/>
            <person name="Sykes S."/>
            <person name="Walk T."/>
            <person name="White J."/>
            <person name="Yandava C."/>
            <person name="Haas B."/>
            <person name="Nusbaum C."/>
            <person name="Birren B."/>
        </authorList>
    </citation>
    <scope>NUCLEOTIDE SEQUENCE [LARGE SCALE GENOMIC DNA]</scope>
    <source>
        <strain evidence="7">ATCC 64411 / 73-15</strain>
    </source>
</reference>
<keyword evidence="7" id="KW-1185">Reference proteome</keyword>
<dbReference type="InterPro" id="IPR013328">
    <property type="entry name" value="6PGD_dom2"/>
</dbReference>
<evidence type="ECO:0000313" key="7">
    <source>
        <dbReference type="Proteomes" id="UP000011715"/>
    </source>
</evidence>
<comment type="catalytic activity">
    <reaction evidence="2">
        <text>sn-glycerol 3-phosphate + NAD(+) = dihydroxyacetone phosphate + NADH + H(+)</text>
        <dbReference type="Rhea" id="RHEA:11092"/>
        <dbReference type="ChEBI" id="CHEBI:15378"/>
        <dbReference type="ChEBI" id="CHEBI:57540"/>
        <dbReference type="ChEBI" id="CHEBI:57597"/>
        <dbReference type="ChEBI" id="CHEBI:57642"/>
        <dbReference type="ChEBI" id="CHEBI:57945"/>
        <dbReference type="EC" id="1.1.1.8"/>
    </reaction>
</comment>
<dbReference type="EMBL" id="GL876971">
    <property type="protein sequence ID" value="KLU88219.1"/>
    <property type="molecule type" value="Genomic_DNA"/>
</dbReference>
<evidence type="ECO:0000259" key="4">
    <source>
        <dbReference type="Pfam" id="PF02317"/>
    </source>
</evidence>
<dbReference type="InterPro" id="IPR051729">
    <property type="entry name" value="Opine/Lysopine_DH"/>
</dbReference>
<sequence length="353" mass="38445">MDSIFSVSILGAGPAGLALAADLERHGTATLVYSHPSHLQHALSVQQSGHLRVEGVFEGIVNLKITTDMAEAVAFSHIIVLAVPSSGQETMLQQLRPHDLCRHTLIAVPGNLFSLLLAKDAGIETANVLESNLSPYACRMEDGRLQLYGKKRCVFISALRGDAVRLDEVQAVFPGVRLRWCSSVVEVCLSNINGVLHPLMRSVSNHEWRRSTRARITIGTALEVAPAHRRSRSPTSAMASALGDPVDLARYSPPHNRLRAPAAVLSRNISEDVPDLLVAWHGLAERLGVDASPISAVIVLAEMTTGASYAETGRNLRRLRLEGVSREELIARFGPVVPQQEEEQQQQQPQTRL</sequence>
<evidence type="ECO:0000256" key="2">
    <source>
        <dbReference type="ARBA" id="ARBA00048683"/>
    </source>
</evidence>
<reference evidence="6" key="4">
    <citation type="journal article" date="2015" name="G3 (Bethesda)">
        <title>Genome sequences of three phytopathogenic species of the Magnaporthaceae family of fungi.</title>
        <authorList>
            <person name="Okagaki L.H."/>
            <person name="Nunes C.C."/>
            <person name="Sailsbery J."/>
            <person name="Clay B."/>
            <person name="Brown D."/>
            <person name="John T."/>
            <person name="Oh Y."/>
            <person name="Young N."/>
            <person name="Fitzgerald M."/>
            <person name="Haas B.J."/>
            <person name="Zeng Q."/>
            <person name="Young S."/>
            <person name="Adiconis X."/>
            <person name="Fan L."/>
            <person name="Levin J.Z."/>
            <person name="Mitchell T.K."/>
            <person name="Okubara P.A."/>
            <person name="Farman M.L."/>
            <person name="Kohn L.M."/>
            <person name="Birren B."/>
            <person name="Ma L.-J."/>
            <person name="Dean R.A."/>
        </authorList>
    </citation>
    <scope>NUCLEOTIDE SEQUENCE</scope>
    <source>
        <strain evidence="6">ATCC 64411 / 73-15</strain>
    </source>
</reference>
<dbReference type="GO" id="GO:0051287">
    <property type="term" value="F:NAD binding"/>
    <property type="evidence" value="ECO:0007669"/>
    <property type="project" value="InterPro"/>
</dbReference>
<dbReference type="PANTHER" id="PTHR38015">
    <property type="entry name" value="BLR6086 PROTEIN"/>
    <property type="match status" value="1"/>
</dbReference>
<reference evidence="5" key="3">
    <citation type="submission" date="2011-03" db="EMBL/GenBank/DDBJ databases">
        <title>Annotation of Magnaporthe poae ATCC 64411.</title>
        <authorList>
            <person name="Ma L.-J."/>
            <person name="Dead R."/>
            <person name="Young S.K."/>
            <person name="Zeng Q."/>
            <person name="Gargeya S."/>
            <person name="Fitzgerald M."/>
            <person name="Haas B."/>
            <person name="Abouelleil A."/>
            <person name="Alvarado L."/>
            <person name="Arachchi H.M."/>
            <person name="Berlin A."/>
            <person name="Brown A."/>
            <person name="Chapman S.B."/>
            <person name="Chen Z."/>
            <person name="Dunbar C."/>
            <person name="Freedman E."/>
            <person name="Gearin G."/>
            <person name="Gellesch M."/>
            <person name="Goldberg J."/>
            <person name="Griggs A."/>
            <person name="Gujja S."/>
            <person name="Heiman D."/>
            <person name="Howarth C."/>
            <person name="Larson L."/>
            <person name="Lui A."/>
            <person name="MacDonald P.J.P."/>
            <person name="Mehta T."/>
            <person name="Montmayeur A."/>
            <person name="Murphy C."/>
            <person name="Neiman D."/>
            <person name="Pearson M."/>
            <person name="Priest M."/>
            <person name="Roberts A."/>
            <person name="Saif S."/>
            <person name="Shea T."/>
            <person name="Shenoy N."/>
            <person name="Sisk P."/>
            <person name="Stolte C."/>
            <person name="Sykes S."/>
            <person name="Yandava C."/>
            <person name="Wortman J."/>
            <person name="Nusbaum C."/>
            <person name="Birren B."/>
        </authorList>
    </citation>
    <scope>NUCLEOTIDE SEQUENCE</scope>
    <source>
        <strain evidence="5">ATCC 64411</strain>
    </source>
</reference>
<proteinExistence type="predicted"/>
<dbReference type="EnsemblFungi" id="MAPG_07206T0">
    <property type="protein sequence ID" value="MAPG_07206T0"/>
    <property type="gene ID" value="MAPG_07206"/>
</dbReference>
<dbReference type="Pfam" id="PF01210">
    <property type="entry name" value="NAD_Gly3P_dh_N"/>
    <property type="match status" value="1"/>
</dbReference>
<dbReference type="Gene3D" id="3.40.50.720">
    <property type="entry name" value="NAD(P)-binding Rossmann-like Domain"/>
    <property type="match status" value="1"/>
</dbReference>
<dbReference type="AlphaFoldDB" id="A0A0C4E419"/>
<dbReference type="InterPro" id="IPR008927">
    <property type="entry name" value="6-PGluconate_DH-like_C_sf"/>
</dbReference>
<organism evidence="6 7">
    <name type="scientific">Magnaporthiopsis poae (strain ATCC 64411 / 73-15)</name>
    <name type="common">Kentucky bluegrass fungus</name>
    <name type="synonym">Magnaporthe poae</name>
    <dbReference type="NCBI Taxonomy" id="644358"/>
    <lineage>
        <taxon>Eukaryota</taxon>
        <taxon>Fungi</taxon>
        <taxon>Dikarya</taxon>
        <taxon>Ascomycota</taxon>
        <taxon>Pezizomycotina</taxon>
        <taxon>Sordariomycetes</taxon>
        <taxon>Sordariomycetidae</taxon>
        <taxon>Magnaporthales</taxon>
        <taxon>Magnaporthaceae</taxon>
        <taxon>Magnaporthiopsis</taxon>
    </lineage>
</organism>
<dbReference type="EMBL" id="ADBL01001741">
    <property type="status" value="NOT_ANNOTATED_CDS"/>
    <property type="molecule type" value="Genomic_DNA"/>
</dbReference>
<dbReference type="InterPro" id="IPR036291">
    <property type="entry name" value="NAD(P)-bd_dom_sf"/>
</dbReference>
<dbReference type="Proteomes" id="UP000011715">
    <property type="component" value="Unassembled WGS sequence"/>
</dbReference>
<dbReference type="GO" id="GO:0046168">
    <property type="term" value="P:glycerol-3-phosphate catabolic process"/>
    <property type="evidence" value="ECO:0007669"/>
    <property type="project" value="InterPro"/>
</dbReference>
<dbReference type="InterPro" id="IPR003421">
    <property type="entry name" value="Opine_DH"/>
</dbReference>
<dbReference type="SUPFAM" id="SSF51735">
    <property type="entry name" value="NAD(P)-binding Rossmann-fold domains"/>
    <property type="match status" value="1"/>
</dbReference>
<accession>A0A0C4E419</accession>
<dbReference type="SUPFAM" id="SSF48179">
    <property type="entry name" value="6-phosphogluconate dehydrogenase C-terminal domain-like"/>
    <property type="match status" value="1"/>
</dbReference>
<dbReference type="InterPro" id="IPR011128">
    <property type="entry name" value="G3P_DH_NAD-dep_N"/>
</dbReference>
<dbReference type="EMBL" id="ADBL01001740">
    <property type="status" value="NOT_ANNOTATED_CDS"/>
    <property type="molecule type" value="Genomic_DNA"/>
</dbReference>
<evidence type="ECO:0000256" key="1">
    <source>
        <dbReference type="ARBA" id="ARBA00023002"/>
    </source>
</evidence>
<dbReference type="PANTHER" id="PTHR38015:SF1">
    <property type="entry name" value="OPINE DEHYDROGENASE DOMAIN-CONTAINING PROTEIN"/>
    <property type="match status" value="1"/>
</dbReference>
<dbReference type="VEuPathDB" id="FungiDB:MAPG_07206"/>
<feature type="domain" description="Glycerol-3-phosphate dehydrogenase NAD-dependent N-terminal" evidence="3">
    <location>
        <begin position="7"/>
        <end position="99"/>
    </location>
</feature>
<reference evidence="5" key="1">
    <citation type="submission" date="2010-05" db="EMBL/GenBank/DDBJ databases">
        <title>The Genome Sequence of Magnaporthe poae strain ATCC 64411.</title>
        <authorList>
            <consortium name="The Broad Institute Genome Sequencing Platform"/>
            <consortium name="Broad Institute Genome Sequencing Center for Infectious Disease"/>
            <person name="Ma L.-J."/>
            <person name="Dead R."/>
            <person name="Young S."/>
            <person name="Zeng Q."/>
            <person name="Koehrsen M."/>
            <person name="Alvarado L."/>
            <person name="Berlin A."/>
            <person name="Chapman S.B."/>
            <person name="Chen Z."/>
            <person name="Freedman E."/>
            <person name="Gellesch M."/>
            <person name="Goldberg J."/>
            <person name="Griggs A."/>
            <person name="Gujja S."/>
            <person name="Heilman E.R."/>
            <person name="Heiman D."/>
            <person name="Hepburn T."/>
            <person name="Howarth C."/>
            <person name="Jen D."/>
            <person name="Larson L."/>
            <person name="Mehta T."/>
            <person name="Neiman D."/>
            <person name="Pearson M."/>
            <person name="Roberts A."/>
            <person name="Saif S."/>
            <person name="Shea T."/>
            <person name="Shenoy N."/>
            <person name="Sisk P."/>
            <person name="Stolte C."/>
            <person name="Sykes S."/>
            <person name="Walk T."/>
            <person name="White J."/>
            <person name="Yandava C."/>
            <person name="Haas B."/>
            <person name="Nusbaum C."/>
            <person name="Birren B."/>
        </authorList>
    </citation>
    <scope>NUCLEOTIDE SEQUENCE</scope>
    <source>
        <strain evidence="5">ATCC 64411</strain>
    </source>
</reference>
<gene>
    <name evidence="5" type="ORF">MAPG_07206</name>
</gene>